<feature type="coiled-coil region" evidence="9">
    <location>
        <begin position="619"/>
        <end position="656"/>
    </location>
</feature>
<dbReference type="PROSITE" id="PS51257">
    <property type="entry name" value="PROKAR_LIPOPROTEIN"/>
    <property type="match status" value="1"/>
</dbReference>
<dbReference type="InterPro" id="IPR011495">
    <property type="entry name" value="Sig_transdc_His_kin_sub2_dim/P"/>
</dbReference>
<evidence type="ECO:0000256" key="3">
    <source>
        <dbReference type="ARBA" id="ARBA00022553"/>
    </source>
</evidence>
<dbReference type="PANTHER" id="PTHR41523">
    <property type="entry name" value="TWO-COMPONENT SYSTEM SENSOR PROTEIN"/>
    <property type="match status" value="1"/>
</dbReference>
<dbReference type="KEGG" id="senf:GJR95_17205"/>
<dbReference type="InterPro" id="IPR003594">
    <property type="entry name" value="HATPase_dom"/>
</dbReference>
<feature type="domain" description="Histidine kinase/HSP90-like ATPase" evidence="11">
    <location>
        <begin position="758"/>
        <end position="856"/>
    </location>
</feature>
<feature type="chain" id="PRO_5027067402" description="histidine kinase" evidence="10">
    <location>
        <begin position="26"/>
        <end position="856"/>
    </location>
</feature>
<dbReference type="Gene3D" id="1.25.40.10">
    <property type="entry name" value="Tetratricopeptide repeat domain"/>
    <property type="match status" value="3"/>
</dbReference>
<dbReference type="InterPro" id="IPR019734">
    <property type="entry name" value="TPR_rpt"/>
</dbReference>
<evidence type="ECO:0000256" key="9">
    <source>
        <dbReference type="SAM" id="Coils"/>
    </source>
</evidence>
<dbReference type="AlphaFoldDB" id="A0A6P1VU86"/>
<dbReference type="SMART" id="SM00028">
    <property type="entry name" value="TPR"/>
    <property type="match status" value="4"/>
</dbReference>
<feature type="signal peptide" evidence="10">
    <location>
        <begin position="1"/>
        <end position="25"/>
    </location>
</feature>
<dbReference type="SUPFAM" id="SSF48452">
    <property type="entry name" value="TPR-like"/>
    <property type="match status" value="2"/>
</dbReference>
<evidence type="ECO:0000256" key="1">
    <source>
        <dbReference type="ARBA" id="ARBA00000085"/>
    </source>
</evidence>
<keyword evidence="8" id="KW-0802">TPR repeat</keyword>
<dbReference type="InterPro" id="IPR011990">
    <property type="entry name" value="TPR-like_helical_dom_sf"/>
</dbReference>
<keyword evidence="10" id="KW-0732">Signal</keyword>
<proteinExistence type="predicted"/>
<feature type="repeat" description="TPR" evidence="8">
    <location>
        <begin position="354"/>
        <end position="387"/>
    </location>
</feature>
<evidence type="ECO:0000256" key="8">
    <source>
        <dbReference type="PROSITE-ProRule" id="PRU00339"/>
    </source>
</evidence>
<keyword evidence="7" id="KW-0067">ATP-binding</keyword>
<dbReference type="InterPro" id="IPR036890">
    <property type="entry name" value="HATPase_C_sf"/>
</dbReference>
<dbReference type="Pfam" id="PF02518">
    <property type="entry name" value="HATPase_c"/>
    <property type="match status" value="1"/>
</dbReference>
<evidence type="ECO:0000313" key="12">
    <source>
        <dbReference type="EMBL" id="QHV96643.1"/>
    </source>
</evidence>
<dbReference type="EC" id="2.7.13.3" evidence="2"/>
<evidence type="ECO:0000259" key="11">
    <source>
        <dbReference type="SMART" id="SM00387"/>
    </source>
</evidence>
<dbReference type="EMBL" id="CP045997">
    <property type="protein sequence ID" value="QHV96643.1"/>
    <property type="molecule type" value="Genomic_DNA"/>
</dbReference>
<sequence length="856" mass="97759">MHAHRSIRLLLWLLWLSLLACLVQAQPVSIAEANKLLKSVQRNTLDTNQINALLNLSDFHINKTLNPKTSLDSALVLIEQTETISRRIGFARGLDNALFLRGKIQIKKQNISSVLRMSTSLSDSNRVRLLLELGKNKLRPTDTQLANRDSANVFFRQAELISKETGNQKWLEESQCLLGISYLLNKDWPRGKAYFMNVIQARQRAGDKAGEIKVWLRMATTTFCDDCRENMSALEKALALSRQIGDQSQEMLILMEMGYEHFQLDGGDTRQAEQKAQQALAIQKAIGSRALNQAYHALAEESVYNMPGEYGYLSNAYYFMSDLSQAKGDLNQKLFYVLTVVKSAESSGLIDELDYAYFRLGNAYYGLNQFDKSLEYYKKSLAISHQKGRLFIQVGLISRMVVTLLKQGKAPQALQLLQDIAGENLPFTYEDKLLIAQSFGECYNALNQYKQAEKYYLESVIWSKQVAVQFQYTAWQRISQFYIANSQYAKADPYLKRLLSTNQKKIIPSQQLEIHLMRFKVDSAQGNYPSAIKHYQLYKSLTDSIFNEKKSKQITQLSIEYETQKKEQALTLREKNIALLTEQNKAHQTQRNALIGGTALLLALLGLSYNRYRLKQRSNRQLVAQQQKLQAQHHELQASQEEINQKNESLQLLLNEKEWLLKEIHHRVKNNLQVIMSLLNSQARYLLDDAALLAIRESQHRVQTMAMIHQKLYQSEGMARIDMGSYIQEVVVYLRDSYNLPQQNRFELRVEPIELDVTQAVPLGLIINEAITNALKYAFPKGHFGTITLTLHRLSPTTCELTIADNGVGLPPEYDASRSRSLGMTLIMGFSQQLDGKLVIHNKDGLRISLVFNAEE</sequence>
<organism evidence="12 13">
    <name type="scientific">Spirosoma endbachense</name>
    <dbReference type="NCBI Taxonomy" id="2666025"/>
    <lineage>
        <taxon>Bacteria</taxon>
        <taxon>Pseudomonadati</taxon>
        <taxon>Bacteroidota</taxon>
        <taxon>Cytophagia</taxon>
        <taxon>Cytophagales</taxon>
        <taxon>Cytophagaceae</taxon>
        <taxon>Spirosoma</taxon>
    </lineage>
</organism>
<comment type="catalytic activity">
    <reaction evidence="1">
        <text>ATP + protein L-histidine = ADP + protein N-phospho-L-histidine.</text>
        <dbReference type="EC" id="2.7.13.3"/>
    </reaction>
</comment>
<dbReference type="PROSITE" id="PS50005">
    <property type="entry name" value="TPR"/>
    <property type="match status" value="1"/>
</dbReference>
<keyword evidence="3" id="KW-0597">Phosphoprotein</keyword>
<name>A0A6P1VU86_9BACT</name>
<dbReference type="Pfam" id="PF13181">
    <property type="entry name" value="TPR_8"/>
    <property type="match status" value="1"/>
</dbReference>
<evidence type="ECO:0000256" key="4">
    <source>
        <dbReference type="ARBA" id="ARBA00022679"/>
    </source>
</evidence>
<keyword evidence="5" id="KW-0547">Nucleotide-binding</keyword>
<dbReference type="Proteomes" id="UP000464577">
    <property type="component" value="Chromosome"/>
</dbReference>
<accession>A0A6P1VU86</accession>
<keyword evidence="4" id="KW-0808">Transferase</keyword>
<dbReference type="RefSeq" id="WP_162387052.1">
    <property type="nucleotide sequence ID" value="NZ_CP045997.1"/>
</dbReference>
<dbReference type="Pfam" id="PF00515">
    <property type="entry name" value="TPR_1"/>
    <property type="match status" value="1"/>
</dbReference>
<dbReference type="SUPFAM" id="SSF55874">
    <property type="entry name" value="ATPase domain of HSP90 chaperone/DNA topoisomerase II/histidine kinase"/>
    <property type="match status" value="1"/>
</dbReference>
<dbReference type="GO" id="GO:0005524">
    <property type="term" value="F:ATP binding"/>
    <property type="evidence" value="ECO:0007669"/>
    <property type="project" value="UniProtKB-KW"/>
</dbReference>
<evidence type="ECO:0000256" key="6">
    <source>
        <dbReference type="ARBA" id="ARBA00022777"/>
    </source>
</evidence>
<evidence type="ECO:0000256" key="7">
    <source>
        <dbReference type="ARBA" id="ARBA00022840"/>
    </source>
</evidence>
<evidence type="ECO:0000256" key="5">
    <source>
        <dbReference type="ARBA" id="ARBA00022741"/>
    </source>
</evidence>
<protein>
    <recommendedName>
        <fullName evidence="2">histidine kinase</fullName>
        <ecNumber evidence="2">2.7.13.3</ecNumber>
    </recommendedName>
</protein>
<dbReference type="Gene3D" id="3.30.450.20">
    <property type="entry name" value="PAS domain"/>
    <property type="match status" value="1"/>
</dbReference>
<dbReference type="SMART" id="SM00387">
    <property type="entry name" value="HATPase_c"/>
    <property type="match status" value="1"/>
</dbReference>
<dbReference type="PANTHER" id="PTHR41523:SF8">
    <property type="entry name" value="ETHYLENE RESPONSE SENSOR PROTEIN"/>
    <property type="match status" value="1"/>
</dbReference>
<evidence type="ECO:0000256" key="10">
    <source>
        <dbReference type="SAM" id="SignalP"/>
    </source>
</evidence>
<gene>
    <name evidence="12" type="ORF">GJR95_17205</name>
</gene>
<dbReference type="Pfam" id="PF07568">
    <property type="entry name" value="HisKA_2"/>
    <property type="match status" value="1"/>
</dbReference>
<dbReference type="Gene3D" id="3.30.565.10">
    <property type="entry name" value="Histidine kinase-like ATPase, C-terminal domain"/>
    <property type="match status" value="1"/>
</dbReference>
<evidence type="ECO:0000313" key="13">
    <source>
        <dbReference type="Proteomes" id="UP000464577"/>
    </source>
</evidence>
<dbReference type="GO" id="GO:0004673">
    <property type="term" value="F:protein histidine kinase activity"/>
    <property type="evidence" value="ECO:0007669"/>
    <property type="project" value="UniProtKB-EC"/>
</dbReference>
<keyword evidence="9" id="KW-0175">Coiled coil</keyword>
<keyword evidence="13" id="KW-1185">Reference proteome</keyword>
<keyword evidence="6" id="KW-0418">Kinase</keyword>
<evidence type="ECO:0000256" key="2">
    <source>
        <dbReference type="ARBA" id="ARBA00012438"/>
    </source>
</evidence>
<reference evidence="12 13" key="1">
    <citation type="submission" date="2019-11" db="EMBL/GenBank/DDBJ databases">
        <title>Spirosoma endbachense sp. nov., isolated from a natural salt meadow.</title>
        <authorList>
            <person name="Rojas J."/>
            <person name="Ambika Manirajan B."/>
            <person name="Ratering S."/>
            <person name="Suarez C."/>
            <person name="Geissler-Plaum R."/>
            <person name="Schnell S."/>
        </authorList>
    </citation>
    <scope>NUCLEOTIDE SEQUENCE [LARGE SCALE GENOMIC DNA]</scope>
    <source>
        <strain evidence="12 13">I-24</strain>
    </source>
</reference>